<dbReference type="OrthoDB" id="5985073at2759"/>
<evidence type="ECO:0000313" key="8">
    <source>
        <dbReference type="Proteomes" id="UP000696573"/>
    </source>
</evidence>
<evidence type="ECO:0000256" key="1">
    <source>
        <dbReference type="ARBA" id="ARBA00022559"/>
    </source>
</evidence>
<dbReference type="Gene3D" id="1.10.420.10">
    <property type="entry name" value="Peroxidase, domain 2"/>
    <property type="match status" value="1"/>
</dbReference>
<evidence type="ECO:0000259" key="6">
    <source>
        <dbReference type="PROSITE" id="PS50873"/>
    </source>
</evidence>
<dbReference type="SUPFAM" id="SSF48113">
    <property type="entry name" value="Heme-dependent peroxidases"/>
    <property type="match status" value="1"/>
</dbReference>
<protein>
    <recommendedName>
        <fullName evidence="5">Peroxidase</fullName>
        <ecNumber evidence="5">1.11.1.-</ecNumber>
    </recommendedName>
</protein>
<sequence>SLVFRMRLASFTGVLLAVAPSLAAADEYIWPSRYDELEDILSLQSGYLGRNFSSAVTPCTQGGNVKGRQNAAEWIRSAFHDMITHDSALGTGGLDGSIWFELDRAENGALAFENTFNFFAYLHSLRASAADLLAMSVIVSHSGCGGTTKIPFMAGRVDAKGAGPAGVPETDTPLGTMLERFATAGYSQEDMITLVACGHTLGGVHSHDHPDIVPGESGDRYNDTVVKFDTTDGEFDNAVAVEYLSDNTQNPLVVGKNETKNSDKRIFSSDNNATISRLARDNAEFEKTCAEIFERMIDTVPSTVELSQPIEPIDIKPYITDLYLNDNGKLVFSGRIRVRTTEGAAAGRLASDLDLQVHHAVRNKRWSCARINTTYVGNAQGLYGETFAWYEFGMELNATKGISKFNIETTVRSTGERILYDNGGEGYPVTDTLLYQRADSCVARQAVNGTRAMEATVAVRKDQASRPLRLELARYTKMTGLVVREWEVETVPFENTGETRGEDGGWVVFKAPTRLKTASWLTWFDIIQEGDDGERIEFLKTEACPRTSS</sequence>
<dbReference type="InterPro" id="IPR010255">
    <property type="entry name" value="Haem_peroxidase_sf"/>
</dbReference>
<keyword evidence="8" id="KW-1185">Reference proteome</keyword>
<accession>A0A9N9VS06</accession>
<dbReference type="Gene3D" id="1.10.520.10">
    <property type="match status" value="1"/>
</dbReference>
<organism evidence="7 8">
    <name type="scientific">Clonostachys rhizophaga</name>
    <dbReference type="NCBI Taxonomy" id="160324"/>
    <lineage>
        <taxon>Eukaryota</taxon>
        <taxon>Fungi</taxon>
        <taxon>Dikarya</taxon>
        <taxon>Ascomycota</taxon>
        <taxon>Pezizomycotina</taxon>
        <taxon>Sordariomycetes</taxon>
        <taxon>Hypocreomycetidae</taxon>
        <taxon>Hypocreales</taxon>
        <taxon>Bionectriaceae</taxon>
        <taxon>Clonostachys</taxon>
    </lineage>
</organism>
<dbReference type="Pfam" id="PF00141">
    <property type="entry name" value="peroxidase"/>
    <property type="match status" value="1"/>
</dbReference>
<keyword evidence="3 5" id="KW-0560">Oxidoreductase</keyword>
<dbReference type="EMBL" id="CABFNQ020000737">
    <property type="protein sequence ID" value="CAH0028925.1"/>
    <property type="molecule type" value="Genomic_DNA"/>
</dbReference>
<evidence type="ECO:0000256" key="5">
    <source>
        <dbReference type="RuleBase" id="RU363051"/>
    </source>
</evidence>
<evidence type="ECO:0000256" key="3">
    <source>
        <dbReference type="ARBA" id="ARBA00023002"/>
    </source>
</evidence>
<dbReference type="GO" id="GO:0042744">
    <property type="term" value="P:hydrogen peroxide catabolic process"/>
    <property type="evidence" value="ECO:0007669"/>
    <property type="project" value="TreeGrafter"/>
</dbReference>
<feature type="non-terminal residue" evidence="7">
    <location>
        <position position="549"/>
    </location>
</feature>
<name>A0A9N9VS06_9HYPO</name>
<feature type="domain" description="Plant heme peroxidase family profile" evidence="6">
    <location>
        <begin position="128"/>
        <end position="337"/>
    </location>
</feature>
<dbReference type="GO" id="GO:0046872">
    <property type="term" value="F:metal ion binding"/>
    <property type="evidence" value="ECO:0007669"/>
    <property type="project" value="UniProtKB-UniRule"/>
</dbReference>
<dbReference type="GO" id="GO:0034599">
    <property type="term" value="P:cellular response to oxidative stress"/>
    <property type="evidence" value="ECO:0007669"/>
    <property type="project" value="InterPro"/>
</dbReference>
<dbReference type="PANTHER" id="PTHR31356">
    <property type="entry name" value="THYLAKOID LUMENAL 29 KDA PROTEIN, CHLOROPLASTIC-RELATED"/>
    <property type="match status" value="1"/>
</dbReference>
<keyword evidence="5" id="KW-0732">Signal</keyword>
<comment type="caution">
    <text evidence="7">The sequence shown here is derived from an EMBL/GenBank/DDBJ whole genome shotgun (WGS) entry which is preliminary data.</text>
</comment>
<evidence type="ECO:0000256" key="2">
    <source>
        <dbReference type="ARBA" id="ARBA00022617"/>
    </source>
</evidence>
<proteinExistence type="inferred from homology"/>
<feature type="signal peptide" evidence="5">
    <location>
        <begin position="1"/>
        <end position="25"/>
    </location>
</feature>
<keyword evidence="2" id="KW-0408">Iron</keyword>
<reference evidence="7" key="1">
    <citation type="submission" date="2021-10" db="EMBL/GenBank/DDBJ databases">
        <authorList>
            <person name="Piombo E."/>
        </authorList>
    </citation>
    <scope>NUCLEOTIDE SEQUENCE</scope>
</reference>
<dbReference type="EC" id="1.11.1.-" evidence="5"/>
<feature type="chain" id="PRO_5040544859" description="Peroxidase" evidence="5">
    <location>
        <begin position="26"/>
        <end position="549"/>
    </location>
</feature>
<dbReference type="PROSITE" id="PS50873">
    <property type="entry name" value="PEROXIDASE_4"/>
    <property type="match status" value="1"/>
</dbReference>
<keyword evidence="2" id="KW-0349">Heme</keyword>
<dbReference type="PRINTS" id="PR00458">
    <property type="entry name" value="PEROXIDASE"/>
</dbReference>
<evidence type="ECO:0000313" key="7">
    <source>
        <dbReference type="EMBL" id="CAH0028925.1"/>
    </source>
</evidence>
<dbReference type="AlphaFoldDB" id="A0A9N9VS06"/>
<dbReference type="InterPro" id="IPR002016">
    <property type="entry name" value="Haem_peroxidase"/>
</dbReference>
<dbReference type="GO" id="GO:0004601">
    <property type="term" value="F:peroxidase activity"/>
    <property type="evidence" value="ECO:0007669"/>
    <property type="project" value="UniProtKB-KW"/>
</dbReference>
<dbReference type="InterPro" id="IPR044831">
    <property type="entry name" value="Ccp1-like"/>
</dbReference>
<keyword evidence="1 5" id="KW-0575">Peroxidase</keyword>
<keyword evidence="2" id="KW-0479">Metal-binding</keyword>
<dbReference type="GO" id="GO:0000302">
    <property type="term" value="P:response to reactive oxygen species"/>
    <property type="evidence" value="ECO:0007669"/>
    <property type="project" value="TreeGrafter"/>
</dbReference>
<dbReference type="PANTHER" id="PTHR31356:SF53">
    <property type="entry name" value="HEME PEROXIDASE"/>
    <property type="match status" value="1"/>
</dbReference>
<dbReference type="GO" id="GO:0020037">
    <property type="term" value="F:heme binding"/>
    <property type="evidence" value="ECO:0007669"/>
    <property type="project" value="UniProtKB-UniRule"/>
</dbReference>
<gene>
    <name evidence="7" type="ORF">CRHIZ90672A_00013007</name>
</gene>
<evidence type="ECO:0000256" key="4">
    <source>
        <dbReference type="RuleBase" id="RU004241"/>
    </source>
</evidence>
<comment type="similarity">
    <text evidence="4">Belongs to the peroxidase family.</text>
</comment>
<dbReference type="Proteomes" id="UP000696573">
    <property type="component" value="Unassembled WGS sequence"/>
</dbReference>